<evidence type="ECO:0000256" key="1">
    <source>
        <dbReference type="SAM" id="Coils"/>
    </source>
</evidence>
<protein>
    <submittedName>
        <fullName evidence="3">DUF3006 domain-containing protein</fullName>
    </submittedName>
</protein>
<dbReference type="KEGG" id="cthu:HUR95_04100"/>
<organism evidence="2 4">
    <name type="scientific">Caldalkalibacillus thermarum (strain TA2.A1)</name>
    <dbReference type="NCBI Taxonomy" id="986075"/>
    <lineage>
        <taxon>Bacteria</taxon>
        <taxon>Bacillati</taxon>
        <taxon>Bacillota</taxon>
        <taxon>Bacilli</taxon>
        <taxon>Bacillales</taxon>
        <taxon>Bacillaceae</taxon>
        <taxon>Caldalkalibacillus</taxon>
    </lineage>
</organism>
<reference evidence="3 5" key="2">
    <citation type="journal article" date="2020" name="Extremophiles">
        <title>Genomic analysis of Caldalkalibacillus thermarum TA2.A1 reveals aerobic alkaliphilic metabolism and evolutionary hallmarks linking alkaliphilic bacteria and plant life.</title>
        <authorList>
            <person name="de Jong S.I."/>
            <person name="van den Broek M.A."/>
            <person name="Merkel A.Y."/>
            <person name="de la Torre Cortes P."/>
            <person name="Kalamorz F."/>
            <person name="Cook G.M."/>
            <person name="van Loosdrecht M.C.M."/>
            <person name="McMillan D.G.G."/>
        </authorList>
    </citation>
    <scope>NUCLEOTIDE SEQUENCE [LARGE SCALE GENOMIC DNA]</scope>
    <source>
        <strain evidence="3 5">TA2.A1</strain>
    </source>
</reference>
<dbReference type="Proteomes" id="UP000010716">
    <property type="component" value="Unassembled WGS sequence"/>
</dbReference>
<dbReference type="RefSeq" id="WP_007506675.1">
    <property type="nucleotide sequence ID" value="NZ_AFCE01000247.1"/>
</dbReference>
<keyword evidence="1" id="KW-0175">Coiled coil</keyword>
<reference evidence="2 4" key="1">
    <citation type="journal article" date="2011" name="J. Bacteriol.">
        <title>Draft genome sequence of the thermoalkaliphilic Caldalkalibacillus thermarum strain TA2.A1.</title>
        <authorList>
            <person name="Kalamorz F."/>
            <person name="Keis S."/>
            <person name="McMillan D.G."/>
            <person name="Olsson K."/>
            <person name="Stanton J.A."/>
            <person name="Stockwell P."/>
            <person name="Black M.A."/>
            <person name="Klingeman D.M."/>
            <person name="Land M.L."/>
            <person name="Han C.S."/>
            <person name="Martin S.L."/>
            <person name="Becher S.A."/>
            <person name="Peddie C.J."/>
            <person name="Morgan H.W."/>
            <person name="Matthies D."/>
            <person name="Preiss L."/>
            <person name="Meier T."/>
            <person name="Brown S.D."/>
            <person name="Cook G.M."/>
        </authorList>
    </citation>
    <scope>NUCLEOTIDE SEQUENCE [LARGE SCALE GENOMIC DNA]</scope>
    <source>
        <strain evidence="2 4">TA2.A1</strain>
    </source>
</reference>
<evidence type="ECO:0000313" key="2">
    <source>
        <dbReference type="EMBL" id="EGL81349.1"/>
    </source>
</evidence>
<gene>
    <name evidence="2" type="ORF">CathTA2_0124</name>
    <name evidence="3" type="ORF">HUR95_04100</name>
</gene>
<name>F5LBD5_CALTT</name>
<dbReference type="Pfam" id="PF11213">
    <property type="entry name" value="DUF3006"/>
    <property type="match status" value="1"/>
</dbReference>
<evidence type="ECO:0000313" key="3">
    <source>
        <dbReference type="EMBL" id="QZT34560.1"/>
    </source>
</evidence>
<proteinExistence type="predicted"/>
<dbReference type="Proteomes" id="UP000825179">
    <property type="component" value="Chromosome"/>
</dbReference>
<sequence>MEKAVLDRVVDGKHAVLLVGDDEREVMIPCHQLPPGAKKGTWFKVTFHDGNITYLEIDETETEKVEERIKAKLANLQQKKKSHFKKN</sequence>
<dbReference type="InterPro" id="IPR021377">
    <property type="entry name" value="DUF3006"/>
</dbReference>
<dbReference type="EMBL" id="AFCE01000247">
    <property type="protein sequence ID" value="EGL81349.1"/>
    <property type="molecule type" value="Genomic_DNA"/>
</dbReference>
<reference evidence="3" key="3">
    <citation type="submission" date="2021-08" db="EMBL/GenBank/DDBJ databases">
        <authorList>
            <person name="de Jong S."/>
            <person name="van den Broek M."/>
            <person name="Merkel A."/>
            <person name="de la Torre Cortes P."/>
            <person name="Kalamorz F."/>
            <person name="Cook G."/>
            <person name="van Loosdrecht M."/>
            <person name="McMillan D."/>
        </authorList>
    </citation>
    <scope>NUCLEOTIDE SEQUENCE</scope>
    <source>
        <strain evidence="3">TA2.A1</strain>
    </source>
</reference>
<dbReference type="OrthoDB" id="2366034at2"/>
<feature type="coiled-coil region" evidence="1">
    <location>
        <begin position="59"/>
        <end position="86"/>
    </location>
</feature>
<keyword evidence="5" id="KW-1185">Reference proteome</keyword>
<dbReference type="AlphaFoldDB" id="F5LBD5"/>
<dbReference type="EMBL" id="CP082237">
    <property type="protein sequence ID" value="QZT34560.1"/>
    <property type="molecule type" value="Genomic_DNA"/>
</dbReference>
<evidence type="ECO:0000313" key="4">
    <source>
        <dbReference type="Proteomes" id="UP000010716"/>
    </source>
</evidence>
<evidence type="ECO:0000313" key="5">
    <source>
        <dbReference type="Proteomes" id="UP000825179"/>
    </source>
</evidence>
<accession>F5LBD5</accession>